<dbReference type="InterPro" id="IPR022907">
    <property type="entry name" value="VapC_family"/>
</dbReference>
<evidence type="ECO:0000256" key="1">
    <source>
        <dbReference type="ARBA" id="ARBA00022649"/>
    </source>
</evidence>
<keyword evidence="5" id="KW-0800">Toxin</keyword>
<feature type="domain" description="PIN" evidence="6">
    <location>
        <begin position="9"/>
        <end position="124"/>
    </location>
</feature>
<keyword evidence="2 5" id="KW-0540">Nuclease</keyword>
<protein>
    <recommendedName>
        <fullName evidence="5">Ribonuclease VapC</fullName>
        <shortName evidence="5">RNase VapC</shortName>
        <ecNumber evidence="5">3.1.-.-</ecNumber>
    </recommendedName>
    <alternativeName>
        <fullName evidence="5">Toxin VapC</fullName>
    </alternativeName>
</protein>
<evidence type="ECO:0000256" key="2">
    <source>
        <dbReference type="ARBA" id="ARBA00022722"/>
    </source>
</evidence>
<evidence type="ECO:0000256" key="3">
    <source>
        <dbReference type="ARBA" id="ARBA00022723"/>
    </source>
</evidence>
<dbReference type="HAMAP" id="MF_00265">
    <property type="entry name" value="VapC_Nob1"/>
    <property type="match status" value="1"/>
</dbReference>
<evidence type="ECO:0000313" key="8">
    <source>
        <dbReference type="Proteomes" id="UP001181622"/>
    </source>
</evidence>
<feature type="binding site" evidence="5">
    <location>
        <position position="11"/>
    </location>
    <ligand>
        <name>Mg(2+)</name>
        <dbReference type="ChEBI" id="CHEBI:18420"/>
    </ligand>
</feature>
<proteinExistence type="inferred from homology"/>
<dbReference type="CDD" id="cd18692">
    <property type="entry name" value="PIN_VapC-like"/>
    <property type="match status" value="1"/>
</dbReference>
<name>A0ABU1DKP9_9HYPH</name>
<dbReference type="EC" id="3.1.-.-" evidence="5"/>
<keyword evidence="5" id="KW-0460">Magnesium</keyword>
<reference evidence="7" key="1">
    <citation type="submission" date="2020-10" db="EMBL/GenBank/DDBJ databases">
        <authorList>
            <person name="Abbas A."/>
            <person name="Razzaq R."/>
            <person name="Waqas M."/>
            <person name="Abbas N."/>
            <person name="Nielsen T.K."/>
            <person name="Hansen L.H."/>
            <person name="Hussain S."/>
            <person name="Shahid M."/>
        </authorList>
    </citation>
    <scope>NUCLEOTIDE SEQUENCE</scope>
    <source>
        <strain evidence="7">S14</strain>
    </source>
</reference>
<comment type="function">
    <text evidence="5">Toxic component of a toxin-antitoxin (TA) system. An RNase.</text>
</comment>
<dbReference type="Pfam" id="PF01850">
    <property type="entry name" value="PIN"/>
    <property type="match status" value="1"/>
</dbReference>
<comment type="cofactor">
    <cofactor evidence="5">
        <name>Mg(2+)</name>
        <dbReference type="ChEBI" id="CHEBI:18420"/>
    </cofactor>
</comment>
<evidence type="ECO:0000256" key="5">
    <source>
        <dbReference type="HAMAP-Rule" id="MF_00265"/>
    </source>
</evidence>
<evidence type="ECO:0000313" key="7">
    <source>
        <dbReference type="EMBL" id="MDR4308685.1"/>
    </source>
</evidence>
<organism evidence="7 8">
    <name type="scientific">Chelatococcus sambhunathii</name>
    <dbReference type="NCBI Taxonomy" id="363953"/>
    <lineage>
        <taxon>Bacteria</taxon>
        <taxon>Pseudomonadati</taxon>
        <taxon>Pseudomonadota</taxon>
        <taxon>Alphaproteobacteria</taxon>
        <taxon>Hyphomicrobiales</taxon>
        <taxon>Chelatococcaceae</taxon>
        <taxon>Chelatococcus</taxon>
    </lineage>
</organism>
<keyword evidence="4 5" id="KW-0378">Hydrolase</keyword>
<comment type="similarity">
    <text evidence="5">Belongs to the PINc/VapC protein family.</text>
</comment>
<dbReference type="SUPFAM" id="SSF88723">
    <property type="entry name" value="PIN domain-like"/>
    <property type="match status" value="1"/>
</dbReference>
<keyword evidence="8" id="KW-1185">Reference proteome</keyword>
<accession>A0ABU1DKP9</accession>
<evidence type="ECO:0000256" key="4">
    <source>
        <dbReference type="ARBA" id="ARBA00022801"/>
    </source>
</evidence>
<evidence type="ECO:0000259" key="6">
    <source>
        <dbReference type="Pfam" id="PF01850"/>
    </source>
</evidence>
<keyword evidence="1 5" id="KW-1277">Toxin-antitoxin system</keyword>
<feature type="binding site" evidence="5">
    <location>
        <position position="105"/>
    </location>
    <ligand>
        <name>Mg(2+)</name>
        <dbReference type="ChEBI" id="CHEBI:18420"/>
    </ligand>
</feature>
<dbReference type="RefSeq" id="WP_309394645.1">
    <property type="nucleotide sequence ID" value="NZ_JADBEO010000064.1"/>
</dbReference>
<dbReference type="Proteomes" id="UP001181622">
    <property type="component" value="Unassembled WGS sequence"/>
</dbReference>
<gene>
    <name evidence="5" type="primary">vapC</name>
    <name evidence="7" type="ORF">IHQ68_18850</name>
</gene>
<sequence length="143" mass="15903">MANAKPTCFVDTNILIYAVDPTETEKRPIAADLLRTEAQAGTLVLSPQSLNECYRVLTDRRRLVERAEARRYIQTFARFCTAPLDFGATVEAWRVQDEFGFAWWDSLLLASASLAGCAVFASEDLQTGRRIGGLEIKNPFAAL</sequence>
<dbReference type="InterPro" id="IPR029060">
    <property type="entry name" value="PIN-like_dom_sf"/>
</dbReference>
<comment type="caution">
    <text evidence="7">The sequence shown here is derived from an EMBL/GenBank/DDBJ whole genome shotgun (WGS) entry which is preliminary data.</text>
</comment>
<keyword evidence="3 5" id="KW-0479">Metal-binding</keyword>
<dbReference type="EMBL" id="JADBEO010000064">
    <property type="protein sequence ID" value="MDR4308685.1"/>
    <property type="molecule type" value="Genomic_DNA"/>
</dbReference>
<dbReference type="InterPro" id="IPR002716">
    <property type="entry name" value="PIN_dom"/>
</dbReference>
<dbReference type="Gene3D" id="3.40.50.1010">
    <property type="entry name" value="5'-nuclease"/>
    <property type="match status" value="1"/>
</dbReference>